<reference evidence="8" key="1">
    <citation type="submission" date="2025-08" db="UniProtKB">
        <authorList>
            <consortium name="Ensembl"/>
        </authorList>
    </citation>
    <scope>IDENTIFICATION</scope>
</reference>
<feature type="domain" description="Myosin motor" evidence="7">
    <location>
        <begin position="66"/>
        <end position="264"/>
    </location>
</feature>
<reference evidence="8" key="2">
    <citation type="submission" date="2025-09" db="UniProtKB">
        <authorList>
            <consortium name="Ensembl"/>
        </authorList>
    </citation>
    <scope>IDENTIFICATION</scope>
</reference>
<evidence type="ECO:0000256" key="2">
    <source>
        <dbReference type="ARBA" id="ARBA00022840"/>
    </source>
</evidence>
<evidence type="ECO:0000256" key="4">
    <source>
        <dbReference type="ARBA" id="ARBA00023175"/>
    </source>
</evidence>
<dbReference type="GO" id="GO:0016020">
    <property type="term" value="C:membrane"/>
    <property type="evidence" value="ECO:0007669"/>
    <property type="project" value="TreeGrafter"/>
</dbReference>
<dbReference type="PRINTS" id="PR00193">
    <property type="entry name" value="MYOSINHEAVY"/>
</dbReference>
<feature type="binding site" evidence="6">
    <location>
        <begin position="160"/>
        <end position="167"/>
    </location>
    <ligand>
        <name>ATP</name>
        <dbReference type="ChEBI" id="CHEBI:30616"/>
    </ligand>
</feature>
<comment type="caution">
    <text evidence="6">Lacks conserved residue(s) required for the propagation of feature annotation.</text>
</comment>
<dbReference type="GO" id="GO:0051015">
    <property type="term" value="F:actin filament binding"/>
    <property type="evidence" value="ECO:0007669"/>
    <property type="project" value="TreeGrafter"/>
</dbReference>
<keyword evidence="3 6" id="KW-0518">Myosin</keyword>
<evidence type="ECO:0000313" key="9">
    <source>
        <dbReference type="Proteomes" id="UP000694424"/>
    </source>
</evidence>
<evidence type="ECO:0000256" key="5">
    <source>
        <dbReference type="ARBA" id="ARBA00023203"/>
    </source>
</evidence>
<dbReference type="GO" id="GO:0000146">
    <property type="term" value="F:microfilament motor activity"/>
    <property type="evidence" value="ECO:0007669"/>
    <property type="project" value="TreeGrafter"/>
</dbReference>
<protein>
    <recommendedName>
        <fullName evidence="7">Myosin motor domain-containing protein</fullName>
    </recommendedName>
</protein>
<name>A0A8B9Q6Y4_APTOW</name>
<comment type="similarity">
    <text evidence="6">Belongs to the TRAFAC class myosin-kinesin ATPase superfamily. Myosin family.</text>
</comment>
<dbReference type="GO" id="GO:0005737">
    <property type="term" value="C:cytoplasm"/>
    <property type="evidence" value="ECO:0007669"/>
    <property type="project" value="TreeGrafter"/>
</dbReference>
<dbReference type="GO" id="GO:0007015">
    <property type="term" value="P:actin filament organization"/>
    <property type="evidence" value="ECO:0007669"/>
    <property type="project" value="TreeGrafter"/>
</dbReference>
<dbReference type="InterPro" id="IPR027417">
    <property type="entry name" value="P-loop_NTPase"/>
</dbReference>
<organism evidence="8 9">
    <name type="scientific">Apteryx owenii</name>
    <name type="common">Little spotted kiwi</name>
    <dbReference type="NCBI Taxonomy" id="8824"/>
    <lineage>
        <taxon>Eukaryota</taxon>
        <taxon>Metazoa</taxon>
        <taxon>Chordata</taxon>
        <taxon>Craniata</taxon>
        <taxon>Vertebrata</taxon>
        <taxon>Euteleostomi</taxon>
        <taxon>Archelosauria</taxon>
        <taxon>Archosauria</taxon>
        <taxon>Dinosauria</taxon>
        <taxon>Saurischia</taxon>
        <taxon>Theropoda</taxon>
        <taxon>Coelurosauria</taxon>
        <taxon>Aves</taxon>
        <taxon>Palaeognathae</taxon>
        <taxon>Apterygiformes</taxon>
        <taxon>Apterygidae</taxon>
        <taxon>Apteryx</taxon>
    </lineage>
</organism>
<dbReference type="GO" id="GO:0005524">
    <property type="term" value="F:ATP binding"/>
    <property type="evidence" value="ECO:0007669"/>
    <property type="project" value="UniProtKB-UniRule"/>
</dbReference>
<evidence type="ECO:0000313" key="8">
    <source>
        <dbReference type="Ensembl" id="ENSAOWP00000020537.1"/>
    </source>
</evidence>
<evidence type="ECO:0000256" key="3">
    <source>
        <dbReference type="ARBA" id="ARBA00023123"/>
    </source>
</evidence>
<sequence>MAAGELYGQGARVWIPDCTEVWRVAEVTRGYEEGDNVLHLRLEDGLELAYPFGSQLPPLCNPDCISGEDDLVALSYLHEPAVLHSLRVRFLEANAIYTYCGIILVAINPYKQLPIYEEEVIYAYSGREVGDMDPHIFALAEEAYKQMSRYGKKQSLIISGESGAGKTASAKYAMCYFTTVGGSLGDSSMEDKVLASSPVMEAFGNAKTTRNDNSSRFGKYIEIGFSQAYVTGATIKTYLLEKSRVTFQVAPGSLPLLGEWDALR</sequence>
<dbReference type="GO" id="GO:0016459">
    <property type="term" value="C:myosin complex"/>
    <property type="evidence" value="ECO:0007669"/>
    <property type="project" value="UniProtKB-KW"/>
</dbReference>
<dbReference type="Gene3D" id="3.40.850.10">
    <property type="entry name" value="Kinesin motor domain"/>
    <property type="match status" value="1"/>
</dbReference>
<keyword evidence="9" id="KW-1185">Reference proteome</keyword>
<dbReference type="Ensembl" id="ENSAOWT00000023279.1">
    <property type="protein sequence ID" value="ENSAOWP00000020537.1"/>
    <property type="gene ID" value="ENSAOWG00000013893.1"/>
</dbReference>
<keyword evidence="5 6" id="KW-0009">Actin-binding</keyword>
<dbReference type="InterPro" id="IPR001609">
    <property type="entry name" value="Myosin_head_motor_dom-like"/>
</dbReference>
<accession>A0A8B9Q6Y4</accession>
<dbReference type="PROSITE" id="PS51456">
    <property type="entry name" value="MYOSIN_MOTOR"/>
    <property type="match status" value="1"/>
</dbReference>
<dbReference type="Pfam" id="PF00063">
    <property type="entry name" value="Myosin_head"/>
    <property type="match status" value="1"/>
</dbReference>
<dbReference type="PANTHER" id="PTHR13140">
    <property type="entry name" value="MYOSIN"/>
    <property type="match status" value="1"/>
</dbReference>
<evidence type="ECO:0000259" key="7">
    <source>
        <dbReference type="PROSITE" id="PS51456"/>
    </source>
</evidence>
<dbReference type="PANTHER" id="PTHR13140:SF356">
    <property type="entry name" value="UNCONVENTIONAL MYOSIN-VB"/>
    <property type="match status" value="1"/>
</dbReference>
<dbReference type="Proteomes" id="UP000694424">
    <property type="component" value="Unplaced"/>
</dbReference>
<proteinExistence type="inferred from homology"/>
<dbReference type="SUPFAM" id="SSF52540">
    <property type="entry name" value="P-loop containing nucleoside triphosphate hydrolases"/>
    <property type="match status" value="1"/>
</dbReference>
<keyword evidence="2 6" id="KW-0067">ATP-binding</keyword>
<dbReference type="InterPro" id="IPR036961">
    <property type="entry name" value="Kinesin_motor_dom_sf"/>
</dbReference>
<keyword evidence="4 6" id="KW-0505">Motor protein</keyword>
<evidence type="ECO:0000256" key="1">
    <source>
        <dbReference type="ARBA" id="ARBA00022741"/>
    </source>
</evidence>
<dbReference type="AlphaFoldDB" id="A0A8B9Q6Y4"/>
<evidence type="ECO:0000256" key="6">
    <source>
        <dbReference type="PROSITE-ProRule" id="PRU00782"/>
    </source>
</evidence>
<keyword evidence="1 6" id="KW-0547">Nucleotide-binding</keyword>
<dbReference type="SMART" id="SM00242">
    <property type="entry name" value="MYSc"/>
    <property type="match status" value="1"/>
</dbReference>